<evidence type="ECO:0000256" key="1">
    <source>
        <dbReference type="SAM" id="MobiDB-lite"/>
    </source>
</evidence>
<dbReference type="OrthoDB" id="1600153at2759"/>
<reference evidence="2 3" key="1">
    <citation type="journal article" date="2015" name="Proc. Natl. Acad. Sci. U.S.A.">
        <title>The resurrection genome of Boea hygrometrica: A blueprint for survival of dehydration.</title>
        <authorList>
            <person name="Xiao L."/>
            <person name="Yang G."/>
            <person name="Zhang L."/>
            <person name="Yang X."/>
            <person name="Zhao S."/>
            <person name="Ji Z."/>
            <person name="Zhou Q."/>
            <person name="Hu M."/>
            <person name="Wang Y."/>
            <person name="Chen M."/>
            <person name="Xu Y."/>
            <person name="Jin H."/>
            <person name="Xiao X."/>
            <person name="Hu G."/>
            <person name="Bao F."/>
            <person name="Hu Y."/>
            <person name="Wan P."/>
            <person name="Li L."/>
            <person name="Deng X."/>
            <person name="Kuang T."/>
            <person name="Xiang C."/>
            <person name="Zhu J.K."/>
            <person name="Oliver M.J."/>
            <person name="He Y."/>
        </authorList>
    </citation>
    <scope>NUCLEOTIDE SEQUENCE [LARGE SCALE GENOMIC DNA]</scope>
    <source>
        <strain evidence="3">cv. XS01</strain>
    </source>
</reference>
<dbReference type="EMBL" id="KV003915">
    <property type="protein sequence ID" value="KZV36191.1"/>
    <property type="molecule type" value="Genomic_DNA"/>
</dbReference>
<keyword evidence="3" id="KW-1185">Reference proteome</keyword>
<feature type="region of interest" description="Disordered" evidence="1">
    <location>
        <begin position="77"/>
        <end position="139"/>
    </location>
</feature>
<organism evidence="2 3">
    <name type="scientific">Dorcoceras hygrometricum</name>
    <dbReference type="NCBI Taxonomy" id="472368"/>
    <lineage>
        <taxon>Eukaryota</taxon>
        <taxon>Viridiplantae</taxon>
        <taxon>Streptophyta</taxon>
        <taxon>Embryophyta</taxon>
        <taxon>Tracheophyta</taxon>
        <taxon>Spermatophyta</taxon>
        <taxon>Magnoliopsida</taxon>
        <taxon>eudicotyledons</taxon>
        <taxon>Gunneridae</taxon>
        <taxon>Pentapetalae</taxon>
        <taxon>asterids</taxon>
        <taxon>lamiids</taxon>
        <taxon>Lamiales</taxon>
        <taxon>Gesneriaceae</taxon>
        <taxon>Didymocarpoideae</taxon>
        <taxon>Trichosporeae</taxon>
        <taxon>Loxocarpinae</taxon>
        <taxon>Dorcoceras</taxon>
    </lineage>
</organism>
<sequence length="222" mass="25050">MSTMFSTDIAEVYVLRKLNREKMKRPEVKGKEDDRKPFKEENKCTAVHAASSSCFPHMIKAKNTKYYLMPPINASGPEDRATHLKSRRASPRTAVTEGFRKKSSGIARSKISFHPKTTQGALGSGPEDRVVPRRSPDDSETCRRILPRYVFPYLENPRTIRLSLFTQQDPRRSRRGSRTPEISAPPHRLSPSINTRSPGERKPVPQSPDVTELLDVVVLALG</sequence>
<protein>
    <submittedName>
        <fullName evidence="2">Uncharacterized protein</fullName>
    </submittedName>
</protein>
<dbReference type="AlphaFoldDB" id="A0A2Z7BNQ2"/>
<evidence type="ECO:0000313" key="3">
    <source>
        <dbReference type="Proteomes" id="UP000250235"/>
    </source>
</evidence>
<name>A0A2Z7BNQ2_9LAMI</name>
<accession>A0A2Z7BNQ2</accession>
<feature type="region of interest" description="Disordered" evidence="1">
    <location>
        <begin position="165"/>
        <end position="209"/>
    </location>
</feature>
<proteinExistence type="predicted"/>
<feature type="compositionally biased region" description="Basic and acidic residues" evidence="1">
    <location>
        <begin position="126"/>
        <end position="139"/>
    </location>
</feature>
<gene>
    <name evidence="2" type="ORF">F511_20090</name>
</gene>
<evidence type="ECO:0000313" key="2">
    <source>
        <dbReference type="EMBL" id="KZV36191.1"/>
    </source>
</evidence>
<dbReference type="Proteomes" id="UP000250235">
    <property type="component" value="Unassembled WGS sequence"/>
</dbReference>